<evidence type="ECO:0000256" key="3">
    <source>
        <dbReference type="ARBA" id="ARBA00022722"/>
    </source>
</evidence>
<sequence length="127" mass="15046">MEQIEKELLAIVYAIEKFHYYVYGKKFIVQSDHKPLETILKKEITKVTSRLQRMRLKLIKCDFKVTYTPGKHIYVADTLSRAYLKDPVSDYPELESVVHLVSKYLAVTPEKEKYSKKKPRKTKYQNS</sequence>
<dbReference type="InterPro" id="IPR050951">
    <property type="entry name" value="Retrovirus_Pol_polyprotein"/>
</dbReference>
<protein>
    <recommendedName>
        <fullName evidence="7">Reverse transcriptase RNase H-like domain-containing protein</fullName>
    </recommendedName>
</protein>
<evidence type="ECO:0000256" key="4">
    <source>
        <dbReference type="ARBA" id="ARBA00022759"/>
    </source>
</evidence>
<name>A0AA38IJP1_9CUCU</name>
<dbReference type="GO" id="GO:0003964">
    <property type="term" value="F:RNA-directed DNA polymerase activity"/>
    <property type="evidence" value="ECO:0007669"/>
    <property type="project" value="UniProtKB-KW"/>
</dbReference>
<accession>A0AA38IJP1</accession>
<reference evidence="8" key="1">
    <citation type="journal article" date="2023" name="G3 (Bethesda)">
        <title>Whole genome assemblies of Zophobas morio and Tenebrio molitor.</title>
        <authorList>
            <person name="Kaur S."/>
            <person name="Stinson S.A."/>
            <person name="diCenzo G.C."/>
        </authorList>
    </citation>
    <scope>NUCLEOTIDE SEQUENCE</scope>
    <source>
        <strain evidence="8">QUZm001</strain>
    </source>
</reference>
<dbReference type="CDD" id="cd09274">
    <property type="entry name" value="RNase_HI_RT_Ty3"/>
    <property type="match status" value="1"/>
</dbReference>
<evidence type="ECO:0000313" key="8">
    <source>
        <dbReference type="EMBL" id="KAJ3656194.1"/>
    </source>
</evidence>
<gene>
    <name evidence="8" type="ORF">Zmor_015290</name>
</gene>
<keyword evidence="2" id="KW-0548">Nucleotidyltransferase</keyword>
<dbReference type="GO" id="GO:0016787">
    <property type="term" value="F:hydrolase activity"/>
    <property type="evidence" value="ECO:0007669"/>
    <property type="project" value="UniProtKB-KW"/>
</dbReference>
<dbReference type="GO" id="GO:0004519">
    <property type="term" value="F:endonuclease activity"/>
    <property type="evidence" value="ECO:0007669"/>
    <property type="project" value="UniProtKB-KW"/>
</dbReference>
<keyword evidence="4" id="KW-0255">Endonuclease</keyword>
<dbReference type="EMBL" id="JALNTZ010000004">
    <property type="protein sequence ID" value="KAJ3656194.1"/>
    <property type="molecule type" value="Genomic_DNA"/>
</dbReference>
<evidence type="ECO:0000256" key="2">
    <source>
        <dbReference type="ARBA" id="ARBA00022695"/>
    </source>
</evidence>
<dbReference type="InterPro" id="IPR041373">
    <property type="entry name" value="RT_RNaseH"/>
</dbReference>
<evidence type="ECO:0000259" key="7">
    <source>
        <dbReference type="Pfam" id="PF17917"/>
    </source>
</evidence>
<dbReference type="SUPFAM" id="SSF56672">
    <property type="entry name" value="DNA/RNA polymerases"/>
    <property type="match status" value="1"/>
</dbReference>
<dbReference type="PANTHER" id="PTHR37984">
    <property type="entry name" value="PROTEIN CBG26694"/>
    <property type="match status" value="1"/>
</dbReference>
<dbReference type="AlphaFoldDB" id="A0AA38IJP1"/>
<keyword evidence="5" id="KW-0378">Hydrolase</keyword>
<evidence type="ECO:0000313" key="9">
    <source>
        <dbReference type="Proteomes" id="UP001168821"/>
    </source>
</evidence>
<evidence type="ECO:0000256" key="5">
    <source>
        <dbReference type="ARBA" id="ARBA00022801"/>
    </source>
</evidence>
<dbReference type="InterPro" id="IPR043502">
    <property type="entry name" value="DNA/RNA_pol_sf"/>
</dbReference>
<keyword evidence="3" id="KW-0540">Nuclease</keyword>
<comment type="caution">
    <text evidence="8">The sequence shown here is derived from an EMBL/GenBank/DDBJ whole genome shotgun (WGS) entry which is preliminary data.</text>
</comment>
<organism evidence="8 9">
    <name type="scientific">Zophobas morio</name>
    <dbReference type="NCBI Taxonomy" id="2755281"/>
    <lineage>
        <taxon>Eukaryota</taxon>
        <taxon>Metazoa</taxon>
        <taxon>Ecdysozoa</taxon>
        <taxon>Arthropoda</taxon>
        <taxon>Hexapoda</taxon>
        <taxon>Insecta</taxon>
        <taxon>Pterygota</taxon>
        <taxon>Neoptera</taxon>
        <taxon>Endopterygota</taxon>
        <taxon>Coleoptera</taxon>
        <taxon>Polyphaga</taxon>
        <taxon>Cucujiformia</taxon>
        <taxon>Tenebrionidae</taxon>
        <taxon>Zophobas</taxon>
    </lineage>
</organism>
<keyword evidence="6" id="KW-0695">RNA-directed DNA polymerase</keyword>
<dbReference type="Proteomes" id="UP001168821">
    <property type="component" value="Unassembled WGS sequence"/>
</dbReference>
<feature type="domain" description="Reverse transcriptase RNase H-like" evidence="7">
    <location>
        <begin position="2"/>
        <end position="58"/>
    </location>
</feature>
<dbReference type="Pfam" id="PF17917">
    <property type="entry name" value="RT_RNaseH"/>
    <property type="match status" value="1"/>
</dbReference>
<keyword evidence="1" id="KW-0808">Transferase</keyword>
<evidence type="ECO:0000256" key="1">
    <source>
        <dbReference type="ARBA" id="ARBA00022679"/>
    </source>
</evidence>
<dbReference type="PANTHER" id="PTHR37984:SF7">
    <property type="entry name" value="INTEGRASE CATALYTIC DOMAIN-CONTAINING PROTEIN"/>
    <property type="match status" value="1"/>
</dbReference>
<proteinExistence type="predicted"/>
<evidence type="ECO:0000256" key="6">
    <source>
        <dbReference type="ARBA" id="ARBA00022918"/>
    </source>
</evidence>
<keyword evidence="9" id="KW-1185">Reference proteome</keyword>